<evidence type="ECO:0000313" key="3">
    <source>
        <dbReference type="Proteomes" id="UP000204221"/>
    </source>
</evidence>
<protein>
    <recommendedName>
        <fullName evidence="1">DUF5753 domain-containing protein</fullName>
    </recommendedName>
</protein>
<feature type="domain" description="DUF5753" evidence="1">
    <location>
        <begin position="1"/>
        <end position="87"/>
    </location>
</feature>
<dbReference type="OrthoDB" id="4285266at2"/>
<dbReference type="InterPro" id="IPR043917">
    <property type="entry name" value="DUF5753"/>
</dbReference>
<dbReference type="EMBL" id="CP022521">
    <property type="protein sequence ID" value="ASO21947.1"/>
    <property type="molecule type" value="Genomic_DNA"/>
</dbReference>
<gene>
    <name evidence="2" type="ORF">AHOG_21655</name>
</gene>
<evidence type="ECO:0000259" key="1">
    <source>
        <dbReference type="Pfam" id="PF19054"/>
    </source>
</evidence>
<dbReference type="AlphaFoldDB" id="A0A221W9C9"/>
<keyword evidence="3" id="KW-1185">Reference proteome</keyword>
<dbReference type="KEGG" id="ahg:AHOG_21655"/>
<evidence type="ECO:0000313" key="2">
    <source>
        <dbReference type="EMBL" id="ASO21947.1"/>
    </source>
</evidence>
<dbReference type="Pfam" id="PF19054">
    <property type="entry name" value="DUF5753"/>
    <property type="match status" value="1"/>
</dbReference>
<organism evidence="2 3">
    <name type="scientific">Actinoalloteichus hoggarensis</name>
    <dbReference type="NCBI Taxonomy" id="1470176"/>
    <lineage>
        <taxon>Bacteria</taxon>
        <taxon>Bacillati</taxon>
        <taxon>Actinomycetota</taxon>
        <taxon>Actinomycetes</taxon>
        <taxon>Pseudonocardiales</taxon>
        <taxon>Pseudonocardiaceae</taxon>
        <taxon>Actinoalloteichus</taxon>
    </lineage>
</organism>
<dbReference type="Proteomes" id="UP000204221">
    <property type="component" value="Chromosome"/>
</dbReference>
<accession>A0A221W9C9</accession>
<reference evidence="2 3" key="1">
    <citation type="submission" date="2017-07" db="EMBL/GenBank/DDBJ databases">
        <title>Complete genome sequence of Actinoalloteichus hoggarensis DSM 45943, type strain of Actinoalloteichus hoggarensis.</title>
        <authorList>
            <person name="Ruckert C."/>
            <person name="Nouioui I."/>
            <person name="Willmese J."/>
            <person name="van Wezel G."/>
            <person name="Klenk H.-P."/>
            <person name="Kalinowski J."/>
            <person name="Zotchev S.B."/>
        </authorList>
    </citation>
    <scope>NUCLEOTIDE SEQUENCE [LARGE SCALE GENOMIC DNA]</scope>
    <source>
        <strain evidence="2 3">DSM 45943</strain>
    </source>
</reference>
<name>A0A221W9C9_9PSEU</name>
<sequence>MAEQITALINSTAVVRVLPIGGGAYPGMLSAFTLMTFSAADPVVYLEHLATGTYLDKTKDAGPYIRAVTTLDEVALSEDQTAATLARYQQNHAERSGTHAQ</sequence>
<proteinExistence type="predicted"/>